<organism evidence="2 3">
    <name type="scientific">Mucilaginibacter terrae</name>
    <dbReference type="NCBI Taxonomy" id="1955052"/>
    <lineage>
        <taxon>Bacteria</taxon>
        <taxon>Pseudomonadati</taxon>
        <taxon>Bacteroidota</taxon>
        <taxon>Sphingobacteriia</taxon>
        <taxon>Sphingobacteriales</taxon>
        <taxon>Sphingobacteriaceae</taxon>
        <taxon>Mucilaginibacter</taxon>
    </lineage>
</organism>
<evidence type="ECO:0000259" key="1">
    <source>
        <dbReference type="Pfam" id="PF15567"/>
    </source>
</evidence>
<sequence length="192" mass="22116">MKEPKSSLLPMLRFRTCLALQSQAAPRAFHLLPHFVRTFPKLQQNLRGPFLPHRPSVLPSFHPEAGRRQKNYKKQMPPLHSALIVCYRICIFTVQKTRMLTKKELQSALEADLNAEYQMINDSIVILDSDTIEADDYYVFFYQSNEFLQTNNFSSMLAGNAPVIVNKVTGERFVTGTAYPVEHYISIYENTL</sequence>
<proteinExistence type="predicted"/>
<reference evidence="3" key="1">
    <citation type="submission" date="2023-07" db="EMBL/GenBank/DDBJ databases">
        <title>Functional and genomic diversity of the sorghum phyllosphere microbiome.</title>
        <authorList>
            <person name="Shade A."/>
        </authorList>
    </citation>
    <scope>NUCLEOTIDE SEQUENCE [LARGE SCALE GENOMIC DNA]</scope>
    <source>
        <strain evidence="3">SORGH_AS_0422</strain>
    </source>
</reference>
<dbReference type="EMBL" id="JAVLVU010000001">
    <property type="protein sequence ID" value="MDT3403401.1"/>
    <property type="molecule type" value="Genomic_DNA"/>
</dbReference>
<comment type="caution">
    <text evidence="2">The sequence shown here is derived from an EMBL/GenBank/DDBJ whole genome shotgun (WGS) entry which is preliminary data.</text>
</comment>
<gene>
    <name evidence="2" type="ORF">QE417_002473</name>
</gene>
<feature type="domain" description="Immunity protein 35" evidence="1">
    <location>
        <begin position="113"/>
        <end position="184"/>
    </location>
</feature>
<dbReference type="InterPro" id="IPR029082">
    <property type="entry name" value="Imm35"/>
</dbReference>
<evidence type="ECO:0000313" key="3">
    <source>
        <dbReference type="Proteomes" id="UP001258315"/>
    </source>
</evidence>
<keyword evidence="3" id="KW-1185">Reference proteome</keyword>
<protein>
    <recommendedName>
        <fullName evidence="1">Immunity protein 35 domain-containing protein</fullName>
    </recommendedName>
</protein>
<dbReference type="Proteomes" id="UP001258315">
    <property type="component" value="Unassembled WGS sequence"/>
</dbReference>
<accession>A0ABU3GVA1</accession>
<dbReference type="RefSeq" id="WP_311950365.1">
    <property type="nucleotide sequence ID" value="NZ_JAVLVU010000001.1"/>
</dbReference>
<name>A0ABU3GVA1_9SPHI</name>
<evidence type="ECO:0000313" key="2">
    <source>
        <dbReference type="EMBL" id="MDT3403401.1"/>
    </source>
</evidence>
<dbReference type="Pfam" id="PF15567">
    <property type="entry name" value="Imm35"/>
    <property type="match status" value="1"/>
</dbReference>